<dbReference type="GO" id="GO:0000976">
    <property type="term" value="F:transcription cis-regulatory region binding"/>
    <property type="evidence" value="ECO:0007669"/>
    <property type="project" value="TreeGrafter"/>
</dbReference>
<gene>
    <name evidence="5" type="ORF">GND95_13570</name>
</gene>
<dbReference type="InterPro" id="IPR036390">
    <property type="entry name" value="WH_DNA-bd_sf"/>
</dbReference>
<evidence type="ECO:0000313" key="6">
    <source>
        <dbReference type="Proteomes" id="UP000483018"/>
    </source>
</evidence>
<keyword evidence="3" id="KW-0804">Transcription</keyword>
<evidence type="ECO:0000256" key="2">
    <source>
        <dbReference type="ARBA" id="ARBA00023125"/>
    </source>
</evidence>
<dbReference type="InterPro" id="IPR000524">
    <property type="entry name" value="Tscrpt_reg_HTH_GntR"/>
</dbReference>
<feature type="domain" description="HTH gntR-type" evidence="4">
    <location>
        <begin position="6"/>
        <end position="74"/>
    </location>
</feature>
<dbReference type="InterPro" id="IPR036388">
    <property type="entry name" value="WH-like_DNA-bd_sf"/>
</dbReference>
<dbReference type="Proteomes" id="UP000483018">
    <property type="component" value="Unassembled WGS sequence"/>
</dbReference>
<dbReference type="RefSeq" id="WP_158741702.1">
    <property type="nucleotide sequence ID" value="NZ_JAFBEP010000022.1"/>
</dbReference>
<evidence type="ECO:0000259" key="4">
    <source>
        <dbReference type="PROSITE" id="PS50949"/>
    </source>
</evidence>
<comment type="caution">
    <text evidence="5">The sequence shown here is derived from an EMBL/GenBank/DDBJ whole genome shotgun (WGS) entry which is preliminary data.</text>
</comment>
<dbReference type="AlphaFoldDB" id="A0A7C8LRS2"/>
<dbReference type="PRINTS" id="PR00035">
    <property type="entry name" value="HTHGNTR"/>
</dbReference>
<keyword evidence="1" id="KW-0805">Transcription regulation</keyword>
<dbReference type="CDD" id="cd01541">
    <property type="entry name" value="PBP1_AraR"/>
    <property type="match status" value="1"/>
</dbReference>
<dbReference type="InterPro" id="IPR033532">
    <property type="entry name" value="AraR_ligand_bind_dom"/>
</dbReference>
<dbReference type="InterPro" id="IPR028082">
    <property type="entry name" value="Peripla_BP_I"/>
</dbReference>
<evidence type="ECO:0000256" key="3">
    <source>
        <dbReference type="ARBA" id="ARBA00023163"/>
    </source>
</evidence>
<proteinExistence type="predicted"/>
<dbReference type="Pfam" id="PF13377">
    <property type="entry name" value="Peripla_BP_3"/>
    <property type="match status" value="1"/>
</dbReference>
<dbReference type="SUPFAM" id="SSF53822">
    <property type="entry name" value="Periplasmic binding protein-like I"/>
    <property type="match status" value="1"/>
</dbReference>
<evidence type="ECO:0000313" key="5">
    <source>
        <dbReference type="EMBL" id="KAE9628732.1"/>
    </source>
</evidence>
<dbReference type="PROSITE" id="PS50949">
    <property type="entry name" value="HTH_GNTR"/>
    <property type="match status" value="1"/>
</dbReference>
<dbReference type="InterPro" id="IPR046335">
    <property type="entry name" value="LacI/GalR-like_sensor"/>
</dbReference>
<dbReference type="SMART" id="SM00345">
    <property type="entry name" value="HTH_GNTR"/>
    <property type="match status" value="1"/>
</dbReference>
<sequence length="363" mass="41485">MSLNNEPKYIQLKEFIKNYISEGQLKADDKLFSEHELANRFQISRHTVRKAIGELINEGWLYQVQGKGTFVANTEGESKRKSKLIGVITTYLKDYIFPDIIYGIDEVLSKEGYTILLGHTNNEFEKERNCLLNMLNNNLDGLIIEPTKSVLPNPNIDIYERFKAEGIPIVFIHAYYNNFEASYVMEDDVLGGYMATRHLIEQGHQRIAGIFKSDDLQGLGRFQGFVQAHREHNLTINEKHILWFSSQDFDPLLLDDAYIQRFIHRLKTCTGLICYNDQIAINMLEILRTQGIHVPGDCAVVGFDNSELAQQGEIKLTTVAHPKEKLGRKAAASLLELINGTKECIQEKMEPELIMRDSTQTTN</sequence>
<dbReference type="EMBL" id="WSLF01000019">
    <property type="protein sequence ID" value="KAE9628732.1"/>
    <property type="molecule type" value="Genomic_DNA"/>
</dbReference>
<protein>
    <submittedName>
        <fullName evidence="5">GntR family transcriptional regulator</fullName>
    </submittedName>
</protein>
<dbReference type="Gene3D" id="1.10.10.10">
    <property type="entry name" value="Winged helix-like DNA-binding domain superfamily/Winged helix DNA-binding domain"/>
    <property type="match status" value="1"/>
</dbReference>
<organism evidence="5 6">
    <name type="scientific">Defluviitalea raffinosedens</name>
    <dbReference type="NCBI Taxonomy" id="1450156"/>
    <lineage>
        <taxon>Bacteria</taxon>
        <taxon>Bacillati</taxon>
        <taxon>Bacillota</taxon>
        <taxon>Clostridia</taxon>
        <taxon>Lachnospirales</taxon>
        <taxon>Defluviitaleaceae</taxon>
        <taxon>Defluviitalea</taxon>
    </lineage>
</organism>
<keyword evidence="6" id="KW-1185">Reference proteome</keyword>
<evidence type="ECO:0000256" key="1">
    <source>
        <dbReference type="ARBA" id="ARBA00023015"/>
    </source>
</evidence>
<accession>A0A7C8LRS2</accession>
<dbReference type="SUPFAM" id="SSF46785">
    <property type="entry name" value="Winged helix' DNA-binding domain"/>
    <property type="match status" value="1"/>
</dbReference>
<dbReference type="PANTHER" id="PTHR30146:SF150">
    <property type="entry name" value="ARABINOSE METABOLISM TRANSCRIPTIONAL REPRESSOR"/>
    <property type="match status" value="1"/>
</dbReference>
<dbReference type="GO" id="GO:0003700">
    <property type="term" value="F:DNA-binding transcription factor activity"/>
    <property type="evidence" value="ECO:0007669"/>
    <property type="project" value="InterPro"/>
</dbReference>
<reference evidence="5 6" key="1">
    <citation type="submission" date="2019-12" db="EMBL/GenBank/DDBJ databases">
        <title>Defluviitalea raffinosedens, isolated from a biogas fermenter, genome sequencing and characterization.</title>
        <authorList>
            <person name="Rettenmaier R."/>
            <person name="Schneider M."/>
            <person name="Neuhaus K."/>
            <person name="Liebl W."/>
            <person name="Zverlov V."/>
        </authorList>
    </citation>
    <scope>NUCLEOTIDE SEQUENCE [LARGE SCALE GENOMIC DNA]</scope>
    <source>
        <strain evidence="5 6">249c-K6</strain>
    </source>
</reference>
<name>A0A7C8LRS2_9FIRM</name>
<dbReference type="Pfam" id="PF00392">
    <property type="entry name" value="GntR"/>
    <property type="match status" value="1"/>
</dbReference>
<dbReference type="OrthoDB" id="9813468at2"/>
<dbReference type="PANTHER" id="PTHR30146">
    <property type="entry name" value="LACI-RELATED TRANSCRIPTIONAL REPRESSOR"/>
    <property type="match status" value="1"/>
</dbReference>
<keyword evidence="2" id="KW-0238">DNA-binding</keyword>
<dbReference type="CDD" id="cd07377">
    <property type="entry name" value="WHTH_GntR"/>
    <property type="match status" value="1"/>
</dbReference>
<dbReference type="Gene3D" id="3.40.50.2300">
    <property type="match status" value="2"/>
</dbReference>